<protein>
    <submittedName>
        <fullName evidence="1">Uncharacterized protein</fullName>
    </submittedName>
</protein>
<organism evidence="1 2">
    <name type="scientific">Athelia psychrophila</name>
    <dbReference type="NCBI Taxonomy" id="1759441"/>
    <lineage>
        <taxon>Eukaryota</taxon>
        <taxon>Fungi</taxon>
        <taxon>Dikarya</taxon>
        <taxon>Basidiomycota</taxon>
        <taxon>Agaricomycotina</taxon>
        <taxon>Agaricomycetes</taxon>
        <taxon>Agaricomycetidae</taxon>
        <taxon>Atheliales</taxon>
        <taxon>Atheliaceae</taxon>
        <taxon>Athelia</taxon>
    </lineage>
</organism>
<sequence length="74" mass="8450">MGMNGVRSATTLHPQLLSMHAFVFDLFGIAPEKPHHRFALPRSNMMLYLRDLGAYAIDGKARVLDQRRASQRRI</sequence>
<reference evidence="1 2" key="1">
    <citation type="journal article" date="2016" name="Mol. Biol. Evol.">
        <title>Comparative Genomics of Early-Diverging Mushroom-Forming Fungi Provides Insights into the Origins of Lignocellulose Decay Capabilities.</title>
        <authorList>
            <person name="Nagy L.G."/>
            <person name="Riley R."/>
            <person name="Tritt A."/>
            <person name="Adam C."/>
            <person name="Daum C."/>
            <person name="Floudas D."/>
            <person name="Sun H."/>
            <person name="Yadav J.S."/>
            <person name="Pangilinan J."/>
            <person name="Larsson K.H."/>
            <person name="Matsuura K."/>
            <person name="Barry K."/>
            <person name="Labutti K."/>
            <person name="Kuo R."/>
            <person name="Ohm R.A."/>
            <person name="Bhattacharya S.S."/>
            <person name="Shirouzu T."/>
            <person name="Yoshinaga Y."/>
            <person name="Martin F.M."/>
            <person name="Grigoriev I.V."/>
            <person name="Hibbett D.S."/>
        </authorList>
    </citation>
    <scope>NUCLEOTIDE SEQUENCE [LARGE SCALE GENOMIC DNA]</scope>
    <source>
        <strain evidence="1 2">CBS 109695</strain>
    </source>
</reference>
<keyword evidence="2" id="KW-1185">Reference proteome</keyword>
<dbReference type="AlphaFoldDB" id="A0A166J330"/>
<evidence type="ECO:0000313" key="2">
    <source>
        <dbReference type="Proteomes" id="UP000076532"/>
    </source>
</evidence>
<proteinExistence type="predicted"/>
<accession>A0A166J330</accession>
<evidence type="ECO:0000313" key="1">
    <source>
        <dbReference type="EMBL" id="KZP20442.1"/>
    </source>
</evidence>
<dbReference type="Proteomes" id="UP000076532">
    <property type="component" value="Unassembled WGS sequence"/>
</dbReference>
<dbReference type="EMBL" id="KV417555">
    <property type="protein sequence ID" value="KZP20442.1"/>
    <property type="molecule type" value="Genomic_DNA"/>
</dbReference>
<gene>
    <name evidence="1" type="ORF">FIBSPDRAFT_861704</name>
</gene>
<feature type="non-terminal residue" evidence="1">
    <location>
        <position position="1"/>
    </location>
</feature>
<name>A0A166J330_9AGAM</name>